<feature type="region of interest" description="Disordered" evidence="1">
    <location>
        <begin position="1"/>
        <end position="48"/>
    </location>
</feature>
<evidence type="ECO:0000256" key="1">
    <source>
        <dbReference type="SAM" id="MobiDB-lite"/>
    </source>
</evidence>
<reference evidence="2" key="2">
    <citation type="journal article" date="2015" name="Data Brief">
        <title>Shoot transcriptome of the giant reed, Arundo donax.</title>
        <authorList>
            <person name="Barrero R.A."/>
            <person name="Guerrero F.D."/>
            <person name="Moolhuijzen P."/>
            <person name="Goolsby J.A."/>
            <person name="Tidwell J."/>
            <person name="Bellgard S.E."/>
            <person name="Bellgard M.I."/>
        </authorList>
    </citation>
    <scope>NUCLEOTIDE SEQUENCE</scope>
    <source>
        <tissue evidence="2">Shoot tissue taken approximately 20 cm above the soil surface</tissue>
    </source>
</reference>
<dbReference type="AlphaFoldDB" id="A0A0A9CJB4"/>
<feature type="compositionally biased region" description="Basic and acidic residues" evidence="1">
    <location>
        <begin position="19"/>
        <end position="30"/>
    </location>
</feature>
<dbReference type="EMBL" id="GBRH01221481">
    <property type="protein sequence ID" value="JAD76414.1"/>
    <property type="molecule type" value="Transcribed_RNA"/>
</dbReference>
<evidence type="ECO:0000313" key="2">
    <source>
        <dbReference type="EMBL" id="JAD76414.1"/>
    </source>
</evidence>
<name>A0A0A9CJB4_ARUDO</name>
<sequence>MMPTTNMSTVAGIMGLPLREQKKTTEAEKSSKRRPMRCRSHNSLSSRE</sequence>
<organism evidence="2">
    <name type="scientific">Arundo donax</name>
    <name type="common">Giant reed</name>
    <name type="synonym">Donax arundinaceus</name>
    <dbReference type="NCBI Taxonomy" id="35708"/>
    <lineage>
        <taxon>Eukaryota</taxon>
        <taxon>Viridiplantae</taxon>
        <taxon>Streptophyta</taxon>
        <taxon>Embryophyta</taxon>
        <taxon>Tracheophyta</taxon>
        <taxon>Spermatophyta</taxon>
        <taxon>Magnoliopsida</taxon>
        <taxon>Liliopsida</taxon>
        <taxon>Poales</taxon>
        <taxon>Poaceae</taxon>
        <taxon>PACMAD clade</taxon>
        <taxon>Arundinoideae</taxon>
        <taxon>Arundineae</taxon>
        <taxon>Arundo</taxon>
    </lineage>
</organism>
<feature type="compositionally biased region" description="Basic residues" evidence="1">
    <location>
        <begin position="31"/>
        <end position="40"/>
    </location>
</feature>
<proteinExistence type="predicted"/>
<reference evidence="2" key="1">
    <citation type="submission" date="2014-09" db="EMBL/GenBank/DDBJ databases">
        <authorList>
            <person name="Magalhaes I.L.F."/>
            <person name="Oliveira U."/>
            <person name="Santos F.R."/>
            <person name="Vidigal T.H.D.A."/>
            <person name="Brescovit A.D."/>
            <person name="Santos A.J."/>
        </authorList>
    </citation>
    <scope>NUCLEOTIDE SEQUENCE</scope>
    <source>
        <tissue evidence="2">Shoot tissue taken approximately 20 cm above the soil surface</tissue>
    </source>
</reference>
<protein>
    <submittedName>
        <fullName evidence="2">Uncharacterized protein</fullName>
    </submittedName>
</protein>
<accession>A0A0A9CJB4</accession>